<dbReference type="EMBL" id="QSFD01000014">
    <property type="protein sequence ID" value="RHA16834.1"/>
    <property type="molecule type" value="Genomic_DNA"/>
</dbReference>
<evidence type="ECO:0000313" key="8">
    <source>
        <dbReference type="Proteomes" id="UP000284779"/>
    </source>
</evidence>
<dbReference type="Proteomes" id="UP000284598">
    <property type="component" value="Unassembled WGS sequence"/>
</dbReference>
<accession>A0A413R551</accession>
<dbReference type="EMBL" id="QSFV01000035">
    <property type="protein sequence ID" value="RHA78403.1"/>
    <property type="molecule type" value="Genomic_DNA"/>
</dbReference>
<dbReference type="InterPro" id="IPR025374">
    <property type="entry name" value="DUF4364"/>
</dbReference>
<protein>
    <submittedName>
        <fullName evidence="1">DUF4364 family protein</fullName>
    </submittedName>
</protein>
<dbReference type="AlphaFoldDB" id="A0A413R551"/>
<proteinExistence type="predicted"/>
<dbReference type="SUPFAM" id="SSF46785">
    <property type="entry name" value="Winged helix' DNA-binding domain"/>
    <property type="match status" value="1"/>
</dbReference>
<comment type="caution">
    <text evidence="1">The sequence shown here is derived from an EMBL/GenBank/DDBJ whole genome shotgun (WGS) entry which is preliminary data.</text>
</comment>
<dbReference type="EMBL" id="QRHR01000013">
    <property type="protein sequence ID" value="RHF87076.1"/>
    <property type="molecule type" value="Genomic_DNA"/>
</dbReference>
<evidence type="ECO:0000313" key="10">
    <source>
        <dbReference type="Proteomes" id="UP000286186"/>
    </source>
</evidence>
<dbReference type="Pfam" id="PF14277">
    <property type="entry name" value="DUF4364"/>
    <property type="match status" value="1"/>
</dbReference>
<evidence type="ECO:0000313" key="6">
    <source>
        <dbReference type="Proteomes" id="UP000283314"/>
    </source>
</evidence>
<dbReference type="Proteomes" id="UP000285740">
    <property type="component" value="Unassembled WGS sequence"/>
</dbReference>
<evidence type="ECO:0000313" key="3">
    <source>
        <dbReference type="EMBL" id="RHA78403.1"/>
    </source>
</evidence>
<dbReference type="GeneID" id="66467997"/>
<dbReference type="EMBL" id="QROT01000012">
    <property type="protein sequence ID" value="RHL42883.1"/>
    <property type="molecule type" value="Genomic_DNA"/>
</dbReference>
<reference evidence="6 7" key="1">
    <citation type="submission" date="2018-08" db="EMBL/GenBank/DDBJ databases">
        <title>A genome reference for cultivated species of the human gut microbiota.</title>
        <authorList>
            <person name="Zou Y."/>
            <person name="Xue W."/>
            <person name="Luo G."/>
        </authorList>
    </citation>
    <scope>NUCLEOTIDE SEQUENCE [LARGE SCALE GENOMIC DNA]</scope>
    <source>
        <strain evidence="5 6">AF37-4</strain>
        <strain evidence="4 10">AM23-22</strain>
        <strain evidence="3 9">AM42-30</strain>
        <strain evidence="2 7">AM43-2</strain>
        <strain evidence="1 8">AM44-11BH</strain>
    </source>
</reference>
<evidence type="ECO:0000313" key="5">
    <source>
        <dbReference type="EMBL" id="RHL42883.1"/>
    </source>
</evidence>
<dbReference type="Proteomes" id="UP000283314">
    <property type="component" value="Unassembled WGS sequence"/>
</dbReference>
<dbReference type="Proteomes" id="UP000284779">
    <property type="component" value="Unassembled WGS sequence"/>
</dbReference>
<evidence type="ECO:0000313" key="9">
    <source>
        <dbReference type="Proteomes" id="UP000285740"/>
    </source>
</evidence>
<keyword evidence="8" id="KW-1185">Reference proteome</keyword>
<evidence type="ECO:0000313" key="4">
    <source>
        <dbReference type="EMBL" id="RHF87076.1"/>
    </source>
</evidence>
<dbReference type="InterPro" id="IPR036390">
    <property type="entry name" value="WH_DNA-bd_sf"/>
</dbReference>
<evidence type="ECO:0000313" key="7">
    <source>
        <dbReference type="Proteomes" id="UP000284598"/>
    </source>
</evidence>
<dbReference type="InterPro" id="IPR036388">
    <property type="entry name" value="WH-like_DNA-bd_sf"/>
</dbReference>
<gene>
    <name evidence="5" type="ORF">DW018_12165</name>
    <name evidence="4" type="ORF">DW652_10770</name>
    <name evidence="3" type="ORF">DW918_09225</name>
    <name evidence="2" type="ORF">DW929_11460</name>
    <name evidence="1" type="ORF">DW944_11175</name>
</gene>
<sequence>MALEAETLYKLIIMHMLNKVEFPLTNSQISQFFLENEYTNYFTVQKSLSELIEDGFVFLNVNRNTSYYHLTSEGRESLKFFENKIPNPIVDDVDMFLMNNKYELRNEVGTVSDYYRASNGDYVVHCQVKEGDSTLIEVNVATPDKETASKMCATWEDKDCSQEIYQYVIDKLTN</sequence>
<evidence type="ECO:0000313" key="2">
    <source>
        <dbReference type="EMBL" id="RHA52234.1"/>
    </source>
</evidence>
<dbReference type="RefSeq" id="WP_005359566.1">
    <property type="nucleotide sequence ID" value="NZ_CABJDQ010000012.1"/>
</dbReference>
<dbReference type="EMBL" id="QSFO01000017">
    <property type="protein sequence ID" value="RHA52234.1"/>
    <property type="molecule type" value="Genomic_DNA"/>
</dbReference>
<dbReference type="Gene3D" id="1.10.10.10">
    <property type="entry name" value="Winged helix-like DNA-binding domain superfamily/Winged helix DNA-binding domain"/>
    <property type="match status" value="1"/>
</dbReference>
<dbReference type="Proteomes" id="UP000286186">
    <property type="component" value="Unassembled WGS sequence"/>
</dbReference>
<organism evidence="1 8">
    <name type="scientific">Eubacterium ventriosum</name>
    <dbReference type="NCBI Taxonomy" id="39496"/>
    <lineage>
        <taxon>Bacteria</taxon>
        <taxon>Bacillati</taxon>
        <taxon>Bacillota</taxon>
        <taxon>Clostridia</taxon>
        <taxon>Eubacteriales</taxon>
        <taxon>Eubacteriaceae</taxon>
        <taxon>Eubacterium</taxon>
    </lineage>
</organism>
<name>A0A413R551_9FIRM</name>
<evidence type="ECO:0000313" key="1">
    <source>
        <dbReference type="EMBL" id="RHA16834.1"/>
    </source>
</evidence>